<organism evidence="2">
    <name type="scientific">termite gut metagenome</name>
    <dbReference type="NCBI Taxonomy" id="433724"/>
    <lineage>
        <taxon>unclassified sequences</taxon>
        <taxon>metagenomes</taxon>
        <taxon>organismal metagenomes</taxon>
    </lineage>
</organism>
<reference evidence="2" key="1">
    <citation type="submission" date="2019-03" db="EMBL/GenBank/DDBJ databases">
        <title>Single cell metagenomics reveals metabolic interactions within the superorganism composed of flagellate Streblomastix strix and complex community of Bacteroidetes bacteria on its surface.</title>
        <authorList>
            <person name="Treitli S.C."/>
            <person name="Kolisko M."/>
            <person name="Husnik F."/>
            <person name="Keeling P."/>
            <person name="Hampl V."/>
        </authorList>
    </citation>
    <scope>NUCLEOTIDE SEQUENCE</scope>
    <source>
        <strain evidence="2">STM</strain>
    </source>
</reference>
<name>A0A5J4QST6_9ZZZZ</name>
<dbReference type="Pfam" id="PF21368">
    <property type="entry name" value="AI2M-like_HNH"/>
    <property type="match status" value="1"/>
</dbReference>
<dbReference type="InterPro" id="IPR049030">
    <property type="entry name" value="AI2M-like_HNH"/>
</dbReference>
<gene>
    <name evidence="2" type="ORF">EZS27_026451</name>
</gene>
<sequence>MYKTFACKLESSVRKACRKYMKDKKFSVPYKDSKGRIKYRTFYDEGFKKKTVRREASHDNIPNTIVCKYPSLTARLKEKTCELCGKEGDTVIHQIRNLKSLKGNNEWERKMIKMHRKTLAVCTSCNEKIHE</sequence>
<evidence type="ECO:0000313" key="2">
    <source>
        <dbReference type="EMBL" id="KAA6324188.1"/>
    </source>
</evidence>
<dbReference type="AlphaFoldDB" id="A0A5J4QST6"/>
<evidence type="ECO:0000259" key="1">
    <source>
        <dbReference type="Pfam" id="PF21368"/>
    </source>
</evidence>
<feature type="domain" description="AI2M/AI1M-like HNH endonuclease" evidence="1">
    <location>
        <begin position="81"/>
        <end position="125"/>
    </location>
</feature>
<dbReference type="EMBL" id="SNRY01002629">
    <property type="protein sequence ID" value="KAA6324188.1"/>
    <property type="molecule type" value="Genomic_DNA"/>
</dbReference>
<accession>A0A5J4QST6</accession>
<proteinExistence type="predicted"/>
<comment type="caution">
    <text evidence="2">The sequence shown here is derived from an EMBL/GenBank/DDBJ whole genome shotgun (WGS) entry which is preliminary data.</text>
</comment>
<protein>
    <submittedName>
        <fullName evidence="2">Group II intron-encoded protein LtrA</fullName>
    </submittedName>
</protein>